<evidence type="ECO:0000313" key="2">
    <source>
        <dbReference type="Proteomes" id="UP000424080"/>
    </source>
</evidence>
<proteinExistence type="predicted"/>
<name>A0A5S9BZE9_9CAUD</name>
<reference evidence="1 2" key="1">
    <citation type="journal article" date="2019" name="Arch. Virol.">
        <title>A novel jumbo Tenacibaculum maritimum lytic phage with head-fiber-like appendages.</title>
        <authorList>
            <person name="Kawato Y."/>
            <person name="Istiqomah I."/>
            <person name="Gaafar A.Y."/>
            <person name="Hanaoka M."/>
            <person name="Ishimaru K."/>
            <person name="Yasuike M."/>
            <person name="Nishiki I."/>
            <person name="Nakamura Y."/>
            <person name="Fujiwara A."/>
            <person name="Nakai T."/>
        </authorList>
    </citation>
    <scope>NUCLEOTIDE SEQUENCE [LARGE SCALE GENOMIC DNA]</scope>
    <source>
        <strain evidence="1 2">PTm5</strain>
    </source>
</reference>
<dbReference type="Proteomes" id="UP000424080">
    <property type="component" value="Segment"/>
</dbReference>
<sequence>MRKFKSIKDFSKYLKEHKPKEIYCECFSDEYPYIIISKYTHKRLSGIYNKQGVILVADFSDLSWLFKETLYVIE</sequence>
<dbReference type="EMBL" id="AP019525">
    <property type="protein sequence ID" value="BBI90891.1"/>
    <property type="molecule type" value="Genomic_DNA"/>
</dbReference>
<evidence type="ECO:0000313" key="1">
    <source>
        <dbReference type="EMBL" id="BBI90891.1"/>
    </source>
</evidence>
<protein>
    <submittedName>
        <fullName evidence="1">Uncharacterized protein</fullName>
    </submittedName>
</protein>
<accession>A0A5S9BZE9</accession>
<organism evidence="1 2">
    <name type="scientific">Tenacibaculum phage PTm5</name>
    <dbReference type="NCBI Taxonomy" id="2547426"/>
    <lineage>
        <taxon>Viruses</taxon>
        <taxon>Duplodnaviria</taxon>
        <taxon>Heunggongvirae</taxon>
        <taxon>Uroviricota</taxon>
        <taxon>Caudoviricetes</taxon>
        <taxon>Shirahamavirus</taxon>
        <taxon>Shirahamavirus PTm1</taxon>
    </lineage>
</organism>